<accession>G0PIQ9</accession>
<proteinExistence type="predicted"/>
<feature type="compositionally biased region" description="Low complexity" evidence="1">
    <location>
        <begin position="167"/>
        <end position="184"/>
    </location>
</feature>
<feature type="transmembrane region" description="Helical" evidence="2">
    <location>
        <begin position="72"/>
        <end position="94"/>
    </location>
</feature>
<keyword evidence="2" id="KW-1133">Transmembrane helix</keyword>
<dbReference type="EMBL" id="GL380593">
    <property type="protein sequence ID" value="EGT58243.1"/>
    <property type="molecule type" value="Genomic_DNA"/>
</dbReference>
<feature type="compositionally biased region" description="Low complexity" evidence="1">
    <location>
        <begin position="228"/>
        <end position="239"/>
    </location>
</feature>
<feature type="compositionally biased region" description="Basic and acidic residues" evidence="1">
    <location>
        <begin position="188"/>
        <end position="201"/>
    </location>
</feature>
<dbReference type="FunCoup" id="G0PIQ9">
    <property type="interactions" value="1898"/>
</dbReference>
<dbReference type="AlphaFoldDB" id="G0PIQ9"/>
<protein>
    <submittedName>
        <fullName evidence="3">Uncharacterized protein</fullName>
    </submittedName>
</protein>
<dbReference type="Proteomes" id="UP000008068">
    <property type="component" value="Unassembled WGS sequence"/>
</dbReference>
<evidence type="ECO:0000256" key="2">
    <source>
        <dbReference type="SAM" id="Phobius"/>
    </source>
</evidence>
<dbReference type="OrthoDB" id="5836060at2759"/>
<gene>
    <name evidence="3" type="ORF">CAEBREN_10706</name>
</gene>
<evidence type="ECO:0000313" key="4">
    <source>
        <dbReference type="Proteomes" id="UP000008068"/>
    </source>
</evidence>
<sequence length="239" mass="25739">MSLKKEAPSSVTVLQAVIFLQFGLCFSITVLTTIGIAFGYPVASHYLMALLQVIVAVPGIVYIALQGNIWIAVYISFQLVTASCEIYWLVYMIFDKQSAGAWVGLAVITAINIAAVVVALWFRQTVLKVPCAKRNKKGGDLGAEGKGDKPEMKVPSTSMSEIEKSKIGSTSSKKSSSNTNSSGKKPARSTEKSSDMSEKSSKGSLKVRKNKKPSSPSMPLDSRETTSRSRTSITSELSQ</sequence>
<feature type="transmembrane region" description="Helical" evidence="2">
    <location>
        <begin position="12"/>
        <end position="40"/>
    </location>
</feature>
<organism evidence="4">
    <name type="scientific">Caenorhabditis brenneri</name>
    <name type="common">Nematode worm</name>
    <dbReference type="NCBI Taxonomy" id="135651"/>
    <lineage>
        <taxon>Eukaryota</taxon>
        <taxon>Metazoa</taxon>
        <taxon>Ecdysozoa</taxon>
        <taxon>Nematoda</taxon>
        <taxon>Chromadorea</taxon>
        <taxon>Rhabditida</taxon>
        <taxon>Rhabditina</taxon>
        <taxon>Rhabditomorpha</taxon>
        <taxon>Rhabditoidea</taxon>
        <taxon>Rhabditidae</taxon>
        <taxon>Peloderinae</taxon>
        <taxon>Caenorhabditis</taxon>
    </lineage>
</organism>
<name>G0PIQ9_CAEBE</name>
<feature type="transmembrane region" description="Helical" evidence="2">
    <location>
        <begin position="46"/>
        <end position="65"/>
    </location>
</feature>
<reference evidence="4" key="1">
    <citation type="submission" date="2011-07" db="EMBL/GenBank/DDBJ databases">
        <authorList>
            <consortium name="Caenorhabditis brenneri Sequencing and Analysis Consortium"/>
            <person name="Wilson R.K."/>
        </authorList>
    </citation>
    <scope>NUCLEOTIDE SEQUENCE [LARGE SCALE GENOMIC DNA]</scope>
    <source>
        <strain evidence="4">PB2801</strain>
    </source>
</reference>
<dbReference type="HOGENOM" id="CLU_1200759_0_0_1"/>
<dbReference type="InParanoid" id="G0PIQ9"/>
<evidence type="ECO:0000313" key="3">
    <source>
        <dbReference type="EMBL" id="EGT58243.1"/>
    </source>
</evidence>
<dbReference type="OMA" id="TATCEIY"/>
<keyword evidence="4" id="KW-1185">Reference proteome</keyword>
<feature type="transmembrane region" description="Helical" evidence="2">
    <location>
        <begin position="100"/>
        <end position="122"/>
    </location>
</feature>
<feature type="region of interest" description="Disordered" evidence="1">
    <location>
        <begin position="138"/>
        <end position="239"/>
    </location>
</feature>
<keyword evidence="2" id="KW-0812">Transmembrane</keyword>
<evidence type="ECO:0000256" key="1">
    <source>
        <dbReference type="SAM" id="MobiDB-lite"/>
    </source>
</evidence>
<keyword evidence="2" id="KW-0472">Membrane</keyword>
<dbReference type="STRING" id="135651.G0PIQ9"/>
<dbReference type="eggNOG" id="ENOG502TGT1">
    <property type="taxonomic scope" value="Eukaryota"/>
</dbReference>
<feature type="compositionally biased region" description="Basic and acidic residues" evidence="1">
    <location>
        <begin position="138"/>
        <end position="152"/>
    </location>
</feature>